<dbReference type="GO" id="GO:0016020">
    <property type="term" value="C:membrane"/>
    <property type="evidence" value="ECO:0007669"/>
    <property type="project" value="InterPro"/>
</dbReference>
<dbReference type="OrthoDB" id="5579297at2"/>
<keyword evidence="4" id="KW-1133">Transmembrane helix</keyword>
<dbReference type="Proteomes" id="UP000030901">
    <property type="component" value="Chromosome"/>
</dbReference>
<dbReference type="EMBL" id="CP009056">
    <property type="protein sequence ID" value="AJA46043.1"/>
    <property type="molecule type" value="Genomic_DNA"/>
</dbReference>
<keyword evidence="3" id="KW-0732">Signal</keyword>
<dbReference type="AlphaFoldDB" id="A0A0A7S3P0"/>
<dbReference type="EMBL" id="QGLM01000021">
    <property type="protein sequence ID" value="PXY94383.1"/>
    <property type="molecule type" value="Genomic_DNA"/>
</dbReference>
<dbReference type="GO" id="GO:0015772">
    <property type="term" value="P:oligosaccharide transport"/>
    <property type="evidence" value="ECO:0007669"/>
    <property type="project" value="TreeGrafter"/>
</dbReference>
<dbReference type="InterPro" id="IPR023614">
    <property type="entry name" value="Porin_dom_sf"/>
</dbReference>
<reference evidence="5 7" key="1">
    <citation type="journal article" date="2014" name="Appl. Environ. Microbiol.">
        <title>Gut symbionts from distinct hosts exhibit genotoxic activity via divergent colibactin biosynthetic pathways.</title>
        <authorList>
            <person name="Engel P."/>
            <person name="Vizcaino M.I."/>
            <person name="Crawford J.M."/>
        </authorList>
    </citation>
    <scope>NUCLEOTIDE SEQUENCE [LARGE SCALE GENOMIC DNA]</scope>
    <source>
        <strain evidence="5 7">PEB0191</strain>
    </source>
</reference>
<protein>
    <submittedName>
        <fullName evidence="6">Outer membrane porin, OprD family</fullName>
    </submittedName>
</protein>
<keyword evidence="4" id="KW-0472">Membrane</keyword>
<reference evidence="6 8" key="2">
    <citation type="submission" date="2018-05" db="EMBL/GenBank/DDBJ databases">
        <title>Reference genomes for bee gut microbiota database.</title>
        <authorList>
            <person name="Ellegaard K.M."/>
        </authorList>
    </citation>
    <scope>NUCLEOTIDE SEQUENCE [LARGE SCALE GENOMIC DNA]</scope>
    <source>
        <strain evidence="6 8">ESL0167</strain>
    </source>
</reference>
<feature type="transmembrane region" description="Helical" evidence="4">
    <location>
        <begin position="21"/>
        <end position="39"/>
    </location>
</feature>
<dbReference type="STRING" id="1267021.FPB0191_02239"/>
<dbReference type="PANTHER" id="PTHR34596">
    <property type="entry name" value="CHITOPORIN"/>
    <property type="match status" value="1"/>
</dbReference>
<dbReference type="Proteomes" id="UP000247838">
    <property type="component" value="Unassembled WGS sequence"/>
</dbReference>
<evidence type="ECO:0000256" key="3">
    <source>
        <dbReference type="ARBA" id="ARBA00022729"/>
    </source>
</evidence>
<dbReference type="Gene3D" id="2.40.160.10">
    <property type="entry name" value="Porin"/>
    <property type="match status" value="1"/>
</dbReference>
<dbReference type="HOGENOM" id="CLU_045968_0_0_6"/>
<keyword evidence="2" id="KW-0813">Transport</keyword>
<evidence type="ECO:0000313" key="6">
    <source>
        <dbReference type="EMBL" id="PXY94383.1"/>
    </source>
</evidence>
<dbReference type="GO" id="GO:0015288">
    <property type="term" value="F:porin activity"/>
    <property type="evidence" value="ECO:0007669"/>
    <property type="project" value="TreeGrafter"/>
</dbReference>
<keyword evidence="4" id="KW-0812">Transmembrane</keyword>
<accession>A0A0A7S3P0</accession>
<sequence length="488" mass="56109">MNNHNSYAIISRKKPSIIKHSIAIILGTTLFCETLPVYANQFLDDSSVSGNIFFWNRDRERKKITEDYNHTRQYQGYKKNIRQSTFNANLDIKTGFIADKLGFEFGEYGAWEVSNGGDGHPNEIGFSGGKTRWDEDWKRDVSGLSTYKALMHVKIDDLFWLKAGYIQPSGQTLLAPHWSLLPGTYRGFETGTTLDFQEHGALSMSYMWADKYKAPWYKRLYNFRQWDNKTEISYLHSAGFQYDFKNNFVIEGSFGQAHNYMNQYRAKASYQIDVLNNPLSMSYQFYGAKDQSHSGLDVYDGLAWLQAATLHYQMGPVGLRAEGVVVKAAGNQGFFLQRMTPSYASSNGRLDVWWNSRSDFNADGEKALFAEISYDLGHLSNSLSGWRTATSYAYGWDAKPNALDIQNATNKRKYRHQRLAESAWNLDLSYTVQESWAKDSSFQLHYTRYNNHSKNPSWSNGYANVFQDEHDIKFIVTLPFTIFSPNQK</sequence>
<proteinExistence type="inferred from homology"/>
<dbReference type="InterPro" id="IPR005318">
    <property type="entry name" value="OM_porin_bac"/>
</dbReference>
<evidence type="ECO:0000313" key="8">
    <source>
        <dbReference type="Proteomes" id="UP000247838"/>
    </source>
</evidence>
<organism evidence="5 7">
    <name type="scientific">Frischella perrara</name>
    <dbReference type="NCBI Taxonomy" id="1267021"/>
    <lineage>
        <taxon>Bacteria</taxon>
        <taxon>Pseudomonadati</taxon>
        <taxon>Pseudomonadota</taxon>
        <taxon>Gammaproteobacteria</taxon>
        <taxon>Orbales</taxon>
        <taxon>Orbaceae</taxon>
        <taxon>Frischella</taxon>
    </lineage>
</organism>
<evidence type="ECO:0000313" key="5">
    <source>
        <dbReference type="EMBL" id="AJA46043.1"/>
    </source>
</evidence>
<dbReference type="KEGG" id="fpp:FPB0191_02239"/>
<evidence type="ECO:0000256" key="4">
    <source>
        <dbReference type="SAM" id="Phobius"/>
    </source>
</evidence>
<evidence type="ECO:0000256" key="1">
    <source>
        <dbReference type="ARBA" id="ARBA00009075"/>
    </source>
</evidence>
<evidence type="ECO:0000256" key="2">
    <source>
        <dbReference type="ARBA" id="ARBA00022448"/>
    </source>
</evidence>
<gene>
    <name evidence="6" type="primary">chiP</name>
    <name evidence="6" type="ORF">DKK76_10905</name>
    <name evidence="5" type="ORF">FPB0191_02239</name>
</gene>
<comment type="similarity">
    <text evidence="1">Belongs to the outer membrane porin (Opr) (TC 1.B.25) family.</text>
</comment>
<name>A0A0A7S3P0_FRIPE</name>
<dbReference type="RefSeq" id="WP_052236959.1">
    <property type="nucleotide sequence ID" value="NZ_CALYQC010000002.1"/>
</dbReference>
<dbReference type="PANTHER" id="PTHR34596:SF2">
    <property type="entry name" value="CHITOPORIN"/>
    <property type="match status" value="1"/>
</dbReference>
<keyword evidence="7" id="KW-1185">Reference proteome</keyword>
<evidence type="ECO:0000313" key="7">
    <source>
        <dbReference type="Proteomes" id="UP000030901"/>
    </source>
</evidence>